<keyword evidence="2" id="KW-0325">Glycoprotein</keyword>
<evidence type="ECO:0000256" key="4">
    <source>
        <dbReference type="SAM" id="SignalP"/>
    </source>
</evidence>
<dbReference type="GO" id="GO:0016614">
    <property type="term" value="F:oxidoreductase activity, acting on CH-OH group of donors"/>
    <property type="evidence" value="ECO:0007669"/>
    <property type="project" value="InterPro"/>
</dbReference>
<dbReference type="GeneID" id="66980749"/>
<dbReference type="PANTHER" id="PTHR11552:SF138">
    <property type="entry name" value="DEHYDROGENASE PKFF-RELATED"/>
    <property type="match status" value="1"/>
</dbReference>
<comment type="similarity">
    <text evidence="1">Belongs to the GMC oxidoreductase family.</text>
</comment>
<dbReference type="Pfam" id="PF05199">
    <property type="entry name" value="GMC_oxred_C"/>
    <property type="match status" value="1"/>
</dbReference>
<feature type="chain" id="PRO_5030672620" description="Glucose-methanol-choline oxidoreductase N-terminal domain-containing protein" evidence="4">
    <location>
        <begin position="19"/>
        <end position="615"/>
    </location>
</feature>
<accession>A0A7R7ZL26</accession>
<organism evidence="6 7">
    <name type="scientific">Aspergillus chevalieri</name>
    <name type="common">Eurotium chevalieri</name>
    <dbReference type="NCBI Taxonomy" id="182096"/>
    <lineage>
        <taxon>Eukaryota</taxon>
        <taxon>Fungi</taxon>
        <taxon>Dikarya</taxon>
        <taxon>Ascomycota</taxon>
        <taxon>Pezizomycotina</taxon>
        <taxon>Eurotiomycetes</taxon>
        <taxon>Eurotiomycetidae</taxon>
        <taxon>Eurotiales</taxon>
        <taxon>Aspergillaceae</taxon>
        <taxon>Aspergillus</taxon>
        <taxon>Aspergillus subgen. Aspergillus</taxon>
    </lineage>
</organism>
<gene>
    <name evidence="6" type="ORF">ACHE_30377A</name>
</gene>
<dbReference type="EMBL" id="AP024418">
    <property type="protein sequence ID" value="BCR86390.1"/>
    <property type="molecule type" value="Genomic_DNA"/>
</dbReference>
<dbReference type="PANTHER" id="PTHR11552">
    <property type="entry name" value="GLUCOSE-METHANOL-CHOLINE GMC OXIDOREDUCTASE"/>
    <property type="match status" value="1"/>
</dbReference>
<evidence type="ECO:0000259" key="5">
    <source>
        <dbReference type="PROSITE" id="PS00624"/>
    </source>
</evidence>
<dbReference type="Gene3D" id="3.50.50.60">
    <property type="entry name" value="FAD/NAD(P)-binding domain"/>
    <property type="match status" value="1"/>
</dbReference>
<name>A0A7R7ZL26_ASPCH</name>
<dbReference type="InterPro" id="IPR007867">
    <property type="entry name" value="GMC_OxRtase_C"/>
</dbReference>
<evidence type="ECO:0000256" key="1">
    <source>
        <dbReference type="ARBA" id="ARBA00010790"/>
    </source>
</evidence>
<feature type="active site" description="Proton donor" evidence="3">
    <location>
        <position position="552"/>
    </location>
</feature>
<dbReference type="AlphaFoldDB" id="A0A7R7ZL26"/>
<evidence type="ECO:0000313" key="6">
    <source>
        <dbReference type="EMBL" id="BCR86390.1"/>
    </source>
</evidence>
<dbReference type="Pfam" id="PF00732">
    <property type="entry name" value="GMC_oxred_N"/>
    <property type="match status" value="1"/>
</dbReference>
<dbReference type="Gene3D" id="3.30.560.10">
    <property type="entry name" value="Glucose Oxidase, domain 3"/>
    <property type="match status" value="1"/>
</dbReference>
<dbReference type="GO" id="GO:0044550">
    <property type="term" value="P:secondary metabolite biosynthetic process"/>
    <property type="evidence" value="ECO:0007669"/>
    <property type="project" value="TreeGrafter"/>
</dbReference>
<dbReference type="PIRSF" id="PIRSF000137">
    <property type="entry name" value="Alcohol_oxidase"/>
    <property type="match status" value="1"/>
</dbReference>
<evidence type="ECO:0000256" key="3">
    <source>
        <dbReference type="PIRSR" id="PIRSR000137-1"/>
    </source>
</evidence>
<dbReference type="PROSITE" id="PS00624">
    <property type="entry name" value="GMC_OXRED_2"/>
    <property type="match status" value="1"/>
</dbReference>
<dbReference type="InterPro" id="IPR036188">
    <property type="entry name" value="FAD/NAD-bd_sf"/>
</dbReference>
<evidence type="ECO:0000313" key="7">
    <source>
        <dbReference type="Proteomes" id="UP000637239"/>
    </source>
</evidence>
<reference evidence="6" key="2">
    <citation type="submission" date="2021-02" db="EMBL/GenBank/DDBJ databases">
        <title>Aspergillus chevalieri M1 genome sequence.</title>
        <authorList>
            <person name="Kadooka C."/>
            <person name="Mori K."/>
            <person name="Futagami T."/>
        </authorList>
    </citation>
    <scope>NUCLEOTIDE SEQUENCE</scope>
    <source>
        <strain evidence="6">M1</strain>
    </source>
</reference>
<dbReference type="InterPro" id="IPR000172">
    <property type="entry name" value="GMC_OxRdtase_N"/>
</dbReference>
<keyword evidence="4" id="KW-0732">Signal</keyword>
<dbReference type="Proteomes" id="UP000637239">
    <property type="component" value="Chromosome 3"/>
</dbReference>
<feature type="signal peptide" evidence="4">
    <location>
        <begin position="1"/>
        <end position="18"/>
    </location>
</feature>
<proteinExistence type="inferred from homology"/>
<sequence length="615" mass="65965">MRPILLAILTLWASLAQSAPLSTEDNSRLIGSSFGVPQNATYDYVVVGGGNAGLTIAARLAEDSSISVAVIEAGTFYEISNGNLSQIPAYDTYWSGKDPENVSPVDWGFITTPQDGLLNASVHYARGKALGGCTARNYMAYHIGTIESYEKWADQVGDDSYTYDGLLPYFQKSLNFTPPGPSRAANATPSYDEASLGSGGGPLSVTFSNYANAMSSWVEKGFAAIGIKPIQGFTSGALNGSAYVLETINAADQTRESSETAFLQPALESTSLTVYQSTLAKKVLFDLEKTANGVLVESDGVEYTLSARKEVIVSAGAFQSPQLLMVSGVGPKATLQKHNIPVVADRPGVGQNMWDHILMGPTYRVNAITSSSLANPDALSEANDLFINKQEGILTNSGGDFLAWEKIPSSYRSPWPDNTLSALTQFPSDWPEVEYLSMSGFLGYQQNYQRDAPTDGYNYATVSTALVAPLSRGTIDISSADMADAPVINPNWLTHPADQAVVVAGYKRVREMFNSTVMEDILIGPEYFPGEDVQSDAEILEVIRKTASTVYHAACTCAMGKEDDEKAVIDTKARVYGVKGLRVVDASSFPILPPGHPMATIYALAEKIAHDILSS</sequence>
<keyword evidence="7" id="KW-1185">Reference proteome</keyword>
<reference evidence="6" key="1">
    <citation type="submission" date="2021-01" db="EMBL/GenBank/DDBJ databases">
        <authorList>
            <consortium name="Aspergillus chevalieri M1 genome sequencing consortium"/>
            <person name="Kazuki M."/>
            <person name="Futagami T."/>
        </authorList>
    </citation>
    <scope>NUCLEOTIDE SEQUENCE</scope>
    <source>
        <strain evidence="6">M1</strain>
    </source>
</reference>
<protein>
    <recommendedName>
        <fullName evidence="5">Glucose-methanol-choline oxidoreductase N-terminal domain-containing protein</fullName>
    </recommendedName>
</protein>
<feature type="domain" description="Glucose-methanol-choline oxidoreductase N-terminal" evidence="5">
    <location>
        <begin position="316"/>
        <end position="330"/>
    </location>
</feature>
<dbReference type="InterPro" id="IPR012132">
    <property type="entry name" value="GMC_OxRdtase"/>
</dbReference>
<dbReference type="SUPFAM" id="SSF51905">
    <property type="entry name" value="FAD/NAD(P)-binding domain"/>
    <property type="match status" value="1"/>
</dbReference>
<feature type="active site" description="Proton acceptor" evidence="3">
    <location>
        <position position="596"/>
    </location>
</feature>
<evidence type="ECO:0000256" key="2">
    <source>
        <dbReference type="ARBA" id="ARBA00023180"/>
    </source>
</evidence>
<dbReference type="RefSeq" id="XP_043134912.1">
    <property type="nucleotide sequence ID" value="XM_043276989.1"/>
</dbReference>
<dbReference type="SUPFAM" id="SSF54373">
    <property type="entry name" value="FAD-linked reductases, C-terminal domain"/>
    <property type="match status" value="1"/>
</dbReference>
<dbReference type="GO" id="GO:0050660">
    <property type="term" value="F:flavin adenine dinucleotide binding"/>
    <property type="evidence" value="ECO:0007669"/>
    <property type="project" value="InterPro"/>
</dbReference>
<dbReference type="KEGG" id="ache:ACHE_30377A"/>